<evidence type="ECO:0000256" key="14">
    <source>
        <dbReference type="ARBA" id="ARBA00049255"/>
    </source>
</evidence>
<evidence type="ECO:0000313" key="21">
    <source>
        <dbReference type="Proteomes" id="UP000034140"/>
    </source>
</evidence>
<evidence type="ECO:0000256" key="10">
    <source>
        <dbReference type="ARBA" id="ARBA00022842"/>
    </source>
</evidence>
<comment type="similarity">
    <text evidence="2 15">Belongs to the phenylalanyl-tRNA synthetase beta subunit family. Type 1 subfamily.</text>
</comment>
<dbReference type="SMART" id="SM00874">
    <property type="entry name" value="B5"/>
    <property type="match status" value="1"/>
</dbReference>
<dbReference type="Gene3D" id="3.30.56.10">
    <property type="match status" value="2"/>
</dbReference>
<evidence type="ECO:0000259" key="18">
    <source>
        <dbReference type="PROSITE" id="PS51447"/>
    </source>
</evidence>
<evidence type="ECO:0000256" key="15">
    <source>
        <dbReference type="HAMAP-Rule" id="MF_00283"/>
    </source>
</evidence>
<dbReference type="InterPro" id="IPR041616">
    <property type="entry name" value="PheRS_beta_core"/>
</dbReference>
<sequence length="828" mass="93361">MKISVNLLKQLGKIDKSNEEIVTGIKEHIGEVESYQDLSKDYSDIMVAEIKEKKDHPDADKLGVYQLDTGEKKLVQVLAGDKTLVVGDKVAYLKPGAKVPYTIYTEEKPFIIQSREMRGLLSDGMMGSEKELNLGNDHTIVMRLPDDAPVGKPFAEYYELDDFIIDVENKALTNRGDLFGILGLARELTVIFGKPFVTPAWYTDDTKNLREEQSCLGLNIINDAEALCPRYTAIAMDNIVVEESPLWLKSALIKFGYKPINNIVDITNYISQLSGQPLHAFDYDKVISNDPNKSETANITIRMARAGESILGLDSKVHELNDRIMVICDSTNPLAIAGIMGGSETEVDNNTQRIILESANFDKTSIRKTSMMLGLTTDAGTKFKHALDPNQCIPVLKEAVRMIKESTTGTISSDIVDLYPTISEPKEITLSLSNVNTHLGIDLQKDTIVQILKNLEYPIVKQDDDLLTVLAPTWRKDVTIKEDIHEDIGRIYGYNNIDSILPLRNLIPAKDNQIFALKKKIRQIFADSGANETDTHSFTDIPTLEKANLDADKAYKLKNALAPELSLMRTSLIPSLLVKTQMNLQEGYDKFILFEMNIPHIQGYEDENKLPKEDWHLSSVITSIEKRSDSAYYIAKRYLEKILSTLNIQDIEYTLLSEFSEENLSEEIKNSMYMFDRNTSAIVTAGDIVLGIIGEIDNKVKGNFKLPKYTAGLDININALNSIDIKNNKYTEMPKYPESRVDLCVEVNNDIQYKALYDSIYKDINNDDINGKVTCLDIYKESEKADTKRITFCLAIRNFEKTLNDKDIKSITQKVIKRLESNFQAKII</sequence>
<feature type="binding site" evidence="15">
    <location>
        <position position="483"/>
    </location>
    <ligand>
        <name>Mg(2+)</name>
        <dbReference type="ChEBI" id="CHEBI:18420"/>
        <note>shared with alpha subunit</note>
    </ligand>
</feature>
<dbReference type="PANTHER" id="PTHR10947:SF0">
    <property type="entry name" value="PHENYLALANINE--TRNA LIGASE BETA SUBUNIT"/>
    <property type="match status" value="1"/>
</dbReference>
<evidence type="ECO:0000256" key="16">
    <source>
        <dbReference type="PROSITE-ProRule" id="PRU00209"/>
    </source>
</evidence>
<keyword evidence="4 15" id="KW-0963">Cytoplasm</keyword>
<reference evidence="20 21" key="1">
    <citation type="journal article" date="2015" name="Nature">
        <title>rRNA introns, odd ribosomes, and small enigmatic genomes across a large radiation of phyla.</title>
        <authorList>
            <person name="Brown C.T."/>
            <person name="Hug L.A."/>
            <person name="Thomas B.C."/>
            <person name="Sharon I."/>
            <person name="Castelle C.J."/>
            <person name="Singh A."/>
            <person name="Wilkins M.J."/>
            <person name="Williams K.H."/>
            <person name="Banfield J.F."/>
        </authorList>
    </citation>
    <scope>NUCLEOTIDE SEQUENCE [LARGE SCALE GENOMIC DNA]</scope>
</reference>
<evidence type="ECO:0000313" key="20">
    <source>
        <dbReference type="EMBL" id="KKP92843.1"/>
    </source>
</evidence>
<keyword evidence="6 15" id="KW-0436">Ligase</keyword>
<comment type="caution">
    <text evidence="20">The sequence shown here is derived from an EMBL/GenBank/DDBJ whole genome shotgun (WGS) entry which is preliminary data.</text>
</comment>
<dbReference type="GO" id="GO:0000049">
    <property type="term" value="F:tRNA binding"/>
    <property type="evidence" value="ECO:0007669"/>
    <property type="project" value="UniProtKB-UniRule"/>
</dbReference>
<dbReference type="InterPro" id="IPR020825">
    <property type="entry name" value="Phe-tRNA_synthase-like_B3/B4"/>
</dbReference>
<evidence type="ECO:0000256" key="12">
    <source>
        <dbReference type="ARBA" id="ARBA00022917"/>
    </source>
</evidence>
<dbReference type="GO" id="GO:0000287">
    <property type="term" value="F:magnesium ion binding"/>
    <property type="evidence" value="ECO:0007669"/>
    <property type="project" value="UniProtKB-UniRule"/>
</dbReference>
<accession>A0A0G0DHD7</accession>
<dbReference type="GO" id="GO:0005524">
    <property type="term" value="F:ATP binding"/>
    <property type="evidence" value="ECO:0007669"/>
    <property type="project" value="UniProtKB-UniRule"/>
</dbReference>
<feature type="domain" description="B5" evidence="19">
    <location>
        <begin position="423"/>
        <end position="499"/>
    </location>
</feature>
<dbReference type="HAMAP" id="MF_00283">
    <property type="entry name" value="Phe_tRNA_synth_beta1"/>
    <property type="match status" value="1"/>
</dbReference>
<feature type="binding site" evidence="15">
    <location>
        <position position="487"/>
    </location>
    <ligand>
        <name>Mg(2+)</name>
        <dbReference type="ChEBI" id="CHEBI:18420"/>
        <note>shared with alpha subunit</note>
    </ligand>
</feature>
<evidence type="ECO:0000256" key="6">
    <source>
        <dbReference type="ARBA" id="ARBA00022598"/>
    </source>
</evidence>
<evidence type="ECO:0000256" key="11">
    <source>
        <dbReference type="ARBA" id="ARBA00022884"/>
    </source>
</evidence>
<dbReference type="Pfam" id="PF17759">
    <property type="entry name" value="tRNA_synthFbeta"/>
    <property type="match status" value="1"/>
</dbReference>
<dbReference type="PROSITE" id="PS51447">
    <property type="entry name" value="FDX_ACB"/>
    <property type="match status" value="1"/>
</dbReference>
<dbReference type="Gene3D" id="2.40.50.140">
    <property type="entry name" value="Nucleic acid-binding proteins"/>
    <property type="match status" value="1"/>
</dbReference>
<dbReference type="InterPro" id="IPR002547">
    <property type="entry name" value="tRNA-bd_dom"/>
</dbReference>
<proteinExistence type="inferred from homology"/>
<dbReference type="InterPro" id="IPR005146">
    <property type="entry name" value="B3/B4_tRNA-bd"/>
</dbReference>
<dbReference type="SMART" id="SM00873">
    <property type="entry name" value="B3_4"/>
    <property type="match status" value="1"/>
</dbReference>
<comment type="subcellular location">
    <subcellularLocation>
        <location evidence="1 15">Cytoplasm</location>
    </subcellularLocation>
</comment>
<evidence type="ECO:0000256" key="13">
    <source>
        <dbReference type="ARBA" id="ARBA00023146"/>
    </source>
</evidence>
<comment type="catalytic activity">
    <reaction evidence="14 15">
        <text>tRNA(Phe) + L-phenylalanine + ATP = L-phenylalanyl-tRNA(Phe) + AMP + diphosphate + H(+)</text>
        <dbReference type="Rhea" id="RHEA:19413"/>
        <dbReference type="Rhea" id="RHEA-COMP:9668"/>
        <dbReference type="Rhea" id="RHEA-COMP:9699"/>
        <dbReference type="ChEBI" id="CHEBI:15378"/>
        <dbReference type="ChEBI" id="CHEBI:30616"/>
        <dbReference type="ChEBI" id="CHEBI:33019"/>
        <dbReference type="ChEBI" id="CHEBI:58095"/>
        <dbReference type="ChEBI" id="CHEBI:78442"/>
        <dbReference type="ChEBI" id="CHEBI:78531"/>
        <dbReference type="ChEBI" id="CHEBI:456215"/>
        <dbReference type="EC" id="6.1.1.20"/>
    </reaction>
</comment>
<dbReference type="InterPro" id="IPR045864">
    <property type="entry name" value="aa-tRNA-synth_II/BPL/LPL"/>
</dbReference>
<dbReference type="SUPFAM" id="SSF54991">
    <property type="entry name" value="Anticodon-binding domain of PheRS"/>
    <property type="match status" value="1"/>
</dbReference>
<dbReference type="InterPro" id="IPR045060">
    <property type="entry name" value="Phe-tRNA-ligase_IIc_bsu"/>
</dbReference>
<dbReference type="GO" id="GO:0006432">
    <property type="term" value="P:phenylalanyl-tRNA aminoacylation"/>
    <property type="evidence" value="ECO:0007669"/>
    <property type="project" value="UniProtKB-UniRule"/>
</dbReference>
<evidence type="ECO:0000256" key="5">
    <source>
        <dbReference type="ARBA" id="ARBA00022555"/>
    </source>
</evidence>
<dbReference type="InterPro" id="IPR005147">
    <property type="entry name" value="tRNA_synthase_B5-dom"/>
</dbReference>
<dbReference type="GO" id="GO:0009328">
    <property type="term" value="C:phenylalanine-tRNA ligase complex"/>
    <property type="evidence" value="ECO:0007669"/>
    <property type="project" value="TreeGrafter"/>
</dbReference>
<dbReference type="GO" id="GO:0004826">
    <property type="term" value="F:phenylalanine-tRNA ligase activity"/>
    <property type="evidence" value="ECO:0007669"/>
    <property type="project" value="UniProtKB-UniRule"/>
</dbReference>
<dbReference type="PATRIC" id="fig|1619090.3.peg.138"/>
<feature type="domain" description="TRNA-binding" evidence="17">
    <location>
        <begin position="39"/>
        <end position="155"/>
    </location>
</feature>
<evidence type="ECO:0000256" key="1">
    <source>
        <dbReference type="ARBA" id="ARBA00004496"/>
    </source>
</evidence>
<dbReference type="PROSITE" id="PS51483">
    <property type="entry name" value="B5"/>
    <property type="match status" value="1"/>
</dbReference>
<gene>
    <name evidence="15" type="primary">pheT</name>
    <name evidence="20" type="ORF">UR96_C0004G0010</name>
</gene>
<dbReference type="PROSITE" id="PS50886">
    <property type="entry name" value="TRBD"/>
    <property type="match status" value="1"/>
</dbReference>
<dbReference type="SUPFAM" id="SSF46955">
    <property type="entry name" value="Putative DNA-binding domain"/>
    <property type="match status" value="1"/>
</dbReference>
<keyword evidence="12 15" id="KW-0648">Protein biosynthesis</keyword>
<dbReference type="InterPro" id="IPR012340">
    <property type="entry name" value="NA-bd_OB-fold"/>
</dbReference>
<dbReference type="Pfam" id="PF03484">
    <property type="entry name" value="B5"/>
    <property type="match status" value="1"/>
</dbReference>
<evidence type="ECO:0000256" key="9">
    <source>
        <dbReference type="ARBA" id="ARBA00022840"/>
    </source>
</evidence>
<comment type="subunit">
    <text evidence="3 15">Tetramer of two alpha and two beta subunits.</text>
</comment>
<keyword evidence="7 15" id="KW-0479">Metal-binding</keyword>
<keyword evidence="11 16" id="KW-0694">RNA-binding</keyword>
<keyword evidence="13 15" id="KW-0030">Aminoacyl-tRNA synthetase</keyword>
<dbReference type="InterPro" id="IPR036690">
    <property type="entry name" value="Fdx_antiC-bd_sf"/>
</dbReference>
<evidence type="ECO:0000256" key="4">
    <source>
        <dbReference type="ARBA" id="ARBA00022490"/>
    </source>
</evidence>
<dbReference type="Pfam" id="PF03483">
    <property type="entry name" value="B3_4"/>
    <property type="match status" value="1"/>
</dbReference>
<dbReference type="SUPFAM" id="SSF55681">
    <property type="entry name" value="Class II aaRS and biotin synthetases"/>
    <property type="match status" value="1"/>
</dbReference>
<dbReference type="SMART" id="SM00896">
    <property type="entry name" value="FDX-ACB"/>
    <property type="match status" value="1"/>
</dbReference>
<dbReference type="Gene3D" id="3.30.930.10">
    <property type="entry name" value="Bira Bifunctional Protein, Domain 2"/>
    <property type="match status" value="1"/>
</dbReference>
<dbReference type="AlphaFoldDB" id="A0A0G0DHD7"/>
<evidence type="ECO:0000256" key="3">
    <source>
        <dbReference type="ARBA" id="ARBA00011209"/>
    </source>
</evidence>
<feature type="domain" description="FDX-ACB" evidence="18">
    <location>
        <begin position="734"/>
        <end position="828"/>
    </location>
</feature>
<evidence type="ECO:0000259" key="17">
    <source>
        <dbReference type="PROSITE" id="PS50886"/>
    </source>
</evidence>
<feature type="binding site" evidence="15">
    <location>
        <position position="486"/>
    </location>
    <ligand>
        <name>Mg(2+)</name>
        <dbReference type="ChEBI" id="CHEBI:18420"/>
        <note>shared with alpha subunit</note>
    </ligand>
</feature>
<evidence type="ECO:0000256" key="8">
    <source>
        <dbReference type="ARBA" id="ARBA00022741"/>
    </source>
</evidence>
<keyword evidence="8 15" id="KW-0547">Nucleotide-binding</keyword>
<dbReference type="EC" id="6.1.1.20" evidence="15"/>
<keyword evidence="5 16" id="KW-0820">tRNA-binding</keyword>
<dbReference type="SUPFAM" id="SSF56037">
    <property type="entry name" value="PheT/TilS domain"/>
    <property type="match status" value="1"/>
</dbReference>
<dbReference type="NCBIfam" id="TIGR00472">
    <property type="entry name" value="pheT_bact"/>
    <property type="match status" value="1"/>
</dbReference>
<feature type="binding site" evidence="15">
    <location>
        <position position="477"/>
    </location>
    <ligand>
        <name>Mg(2+)</name>
        <dbReference type="ChEBI" id="CHEBI:18420"/>
        <note>shared with alpha subunit</note>
    </ligand>
</feature>
<protein>
    <recommendedName>
        <fullName evidence="15">Phenylalanine--tRNA ligase beta subunit</fullName>
        <ecNumber evidence="15">6.1.1.20</ecNumber>
    </recommendedName>
    <alternativeName>
        <fullName evidence="15">Phenylalanyl-tRNA synthetase beta subunit</fullName>
        <shortName evidence="15">PheRS</shortName>
    </alternativeName>
</protein>
<evidence type="ECO:0000256" key="7">
    <source>
        <dbReference type="ARBA" id="ARBA00022723"/>
    </source>
</evidence>
<dbReference type="InterPro" id="IPR033714">
    <property type="entry name" value="tRNA_bind_bactPheRS"/>
</dbReference>
<keyword evidence="10 15" id="KW-0460">Magnesium</keyword>
<dbReference type="Gene3D" id="3.50.40.10">
    <property type="entry name" value="Phenylalanyl-trna Synthetase, Chain B, domain 3"/>
    <property type="match status" value="1"/>
</dbReference>
<dbReference type="Gene3D" id="3.30.70.380">
    <property type="entry name" value="Ferrodoxin-fold anticodon-binding domain"/>
    <property type="match status" value="1"/>
</dbReference>
<dbReference type="InterPro" id="IPR009061">
    <property type="entry name" value="DNA-bd_dom_put_sf"/>
</dbReference>
<dbReference type="CDD" id="cd02796">
    <property type="entry name" value="tRNA_bind_bactPheRS"/>
    <property type="match status" value="1"/>
</dbReference>
<dbReference type="Proteomes" id="UP000034140">
    <property type="component" value="Unassembled WGS sequence"/>
</dbReference>
<dbReference type="Pfam" id="PF01588">
    <property type="entry name" value="tRNA_bind"/>
    <property type="match status" value="1"/>
</dbReference>
<keyword evidence="9 15" id="KW-0067">ATP-binding</keyword>
<evidence type="ECO:0000259" key="19">
    <source>
        <dbReference type="PROSITE" id="PS51483"/>
    </source>
</evidence>
<organism evidence="20 21">
    <name type="scientific">candidate division WS6 bacterium GW2011_GWC1_36_11</name>
    <dbReference type="NCBI Taxonomy" id="1619090"/>
    <lineage>
        <taxon>Bacteria</taxon>
        <taxon>Candidatus Dojkabacteria</taxon>
    </lineage>
</organism>
<dbReference type="EMBL" id="LBRE01000004">
    <property type="protein sequence ID" value="KKP92843.1"/>
    <property type="molecule type" value="Genomic_DNA"/>
</dbReference>
<dbReference type="SUPFAM" id="SSF50249">
    <property type="entry name" value="Nucleic acid-binding proteins"/>
    <property type="match status" value="1"/>
</dbReference>
<name>A0A0G0DHD7_9BACT</name>
<evidence type="ECO:0000256" key="2">
    <source>
        <dbReference type="ARBA" id="ARBA00008653"/>
    </source>
</evidence>
<comment type="cofactor">
    <cofactor evidence="15">
        <name>Mg(2+)</name>
        <dbReference type="ChEBI" id="CHEBI:18420"/>
    </cofactor>
    <text evidence="15">Binds 2 magnesium ions per tetramer.</text>
</comment>
<dbReference type="Pfam" id="PF03147">
    <property type="entry name" value="FDX-ACB"/>
    <property type="match status" value="1"/>
</dbReference>
<dbReference type="PANTHER" id="PTHR10947">
    <property type="entry name" value="PHENYLALANYL-TRNA SYNTHETASE BETA CHAIN AND LEUCINE-RICH REPEAT-CONTAINING PROTEIN 47"/>
    <property type="match status" value="1"/>
</dbReference>
<dbReference type="InterPro" id="IPR005121">
    <property type="entry name" value="Fdx_antiC-bd"/>
</dbReference>
<dbReference type="InterPro" id="IPR004532">
    <property type="entry name" value="Phe-tRNA-ligase_IIc_bsu_bact"/>
</dbReference>